<organism evidence="1">
    <name type="scientific">Tolypothrix bouteillei VB521301</name>
    <dbReference type="NCBI Taxonomy" id="1479485"/>
    <lineage>
        <taxon>Bacteria</taxon>
        <taxon>Bacillati</taxon>
        <taxon>Cyanobacteriota</taxon>
        <taxon>Cyanophyceae</taxon>
        <taxon>Nostocales</taxon>
        <taxon>Tolypothrichaceae</taxon>
        <taxon>Tolypothrix</taxon>
    </lineage>
</organism>
<sequence length="63" mass="7350">MKDPKIGKVECWRLEGFFVPTIVNILTGINTLGIFPKYYTCLQVIKVGKVWKLLVFVKEKRCF</sequence>
<accession>A0A0C1RDN9</accession>
<reference evidence="1" key="1">
    <citation type="journal article" date="2015" name="Genome Announc.">
        <title>Draft Genome Sequence of Tolypothrix boutellei Strain VB521301.</title>
        <authorList>
            <person name="Chandrababunaidu M.M."/>
            <person name="Singh D."/>
            <person name="Sen D."/>
            <person name="Bhan S."/>
            <person name="Das S."/>
            <person name="Gupta A."/>
            <person name="Adhikary S.P."/>
            <person name="Tripathy S."/>
        </authorList>
    </citation>
    <scope>NUCLEOTIDE SEQUENCE</scope>
    <source>
        <strain evidence="1">VB521301</strain>
    </source>
</reference>
<evidence type="ECO:0000313" key="1">
    <source>
        <dbReference type="EMBL" id="KIE10355.1"/>
    </source>
</evidence>
<dbReference type="EMBL" id="JHEG02000048">
    <property type="protein sequence ID" value="KIE10355.1"/>
    <property type="molecule type" value="Genomic_DNA"/>
</dbReference>
<name>A0A0C1RDN9_9CYAN</name>
<comment type="caution">
    <text evidence="1">The sequence shown here is derived from an EMBL/GenBank/DDBJ whole genome shotgun (WGS) entry which is preliminary data.</text>
</comment>
<protein>
    <submittedName>
        <fullName evidence="1">Uncharacterized protein</fullName>
    </submittedName>
</protein>
<proteinExistence type="predicted"/>
<dbReference type="AlphaFoldDB" id="A0A0C1RDN9"/>
<gene>
    <name evidence="1" type="ORF">DA73_0217445</name>
</gene>